<gene>
    <name evidence="4" type="ORF">SPHA_49862</name>
</gene>
<dbReference type="GO" id="GO:0003677">
    <property type="term" value="F:DNA binding"/>
    <property type="evidence" value="ECO:0007669"/>
    <property type="project" value="InterPro"/>
</dbReference>
<organism evidence="4 5">
    <name type="scientific">Acanthosepion pharaonis</name>
    <name type="common">Pharaoh cuttlefish</name>
    <name type="synonym">Sepia pharaonis</name>
    <dbReference type="NCBI Taxonomy" id="158019"/>
    <lineage>
        <taxon>Eukaryota</taxon>
        <taxon>Metazoa</taxon>
        <taxon>Spiralia</taxon>
        <taxon>Lophotrochozoa</taxon>
        <taxon>Mollusca</taxon>
        <taxon>Cephalopoda</taxon>
        <taxon>Coleoidea</taxon>
        <taxon>Decapodiformes</taxon>
        <taxon>Sepiida</taxon>
        <taxon>Sepiina</taxon>
        <taxon>Sepiidae</taxon>
        <taxon>Acanthosepion</taxon>
    </lineage>
</organism>
<evidence type="ECO:0000313" key="5">
    <source>
        <dbReference type="Proteomes" id="UP000597762"/>
    </source>
</evidence>
<proteinExistence type="inferred from homology"/>
<reference evidence="4" key="1">
    <citation type="submission" date="2021-01" db="EMBL/GenBank/DDBJ databases">
        <authorList>
            <person name="Li R."/>
            <person name="Bekaert M."/>
        </authorList>
    </citation>
    <scope>NUCLEOTIDE SEQUENCE</scope>
    <source>
        <strain evidence="4">Farmed</strain>
    </source>
</reference>
<accession>A0A812D4N9</accession>
<comment type="similarity">
    <text evidence="1">Belongs to the histone H3 family.</text>
</comment>
<dbReference type="GO" id="GO:0000786">
    <property type="term" value="C:nucleosome"/>
    <property type="evidence" value="ECO:0007669"/>
    <property type="project" value="InterPro"/>
</dbReference>
<dbReference type="SUPFAM" id="SSF47113">
    <property type="entry name" value="Histone-fold"/>
    <property type="match status" value="1"/>
</dbReference>
<dbReference type="AlphaFoldDB" id="A0A812D4N9"/>
<keyword evidence="5" id="KW-1185">Reference proteome</keyword>
<keyword evidence="2" id="KW-0812">Transmembrane</keyword>
<keyword evidence="2" id="KW-1133">Transmembrane helix</keyword>
<feature type="transmembrane region" description="Helical" evidence="2">
    <location>
        <begin position="121"/>
        <end position="138"/>
    </location>
</feature>
<evidence type="ECO:0000256" key="2">
    <source>
        <dbReference type="SAM" id="Phobius"/>
    </source>
</evidence>
<dbReference type="InterPro" id="IPR009072">
    <property type="entry name" value="Histone-fold"/>
</dbReference>
<dbReference type="OrthoDB" id="6094156at2759"/>
<comment type="caution">
    <text evidence="4">The sequence shown here is derived from an EMBL/GenBank/DDBJ whole genome shotgun (WGS) entry which is preliminary data.</text>
</comment>
<evidence type="ECO:0000259" key="3">
    <source>
        <dbReference type="Pfam" id="PF00125"/>
    </source>
</evidence>
<evidence type="ECO:0000313" key="4">
    <source>
        <dbReference type="EMBL" id="CAE1293518.1"/>
    </source>
</evidence>
<dbReference type="InterPro" id="IPR007125">
    <property type="entry name" value="H2A/H2B/H3"/>
</dbReference>
<dbReference type="GO" id="GO:0046982">
    <property type="term" value="F:protein heterodimerization activity"/>
    <property type="evidence" value="ECO:0007669"/>
    <property type="project" value="InterPro"/>
</dbReference>
<evidence type="ECO:0000256" key="1">
    <source>
        <dbReference type="ARBA" id="ARBA00010343"/>
    </source>
</evidence>
<dbReference type="SMART" id="SM00428">
    <property type="entry name" value="H3"/>
    <property type="match status" value="1"/>
</dbReference>
<dbReference type="Gene3D" id="1.10.20.10">
    <property type="entry name" value="Histone, subunit A"/>
    <property type="match status" value="1"/>
</dbReference>
<dbReference type="GO" id="GO:0030527">
    <property type="term" value="F:structural constituent of chromatin"/>
    <property type="evidence" value="ECO:0007669"/>
    <property type="project" value="InterPro"/>
</dbReference>
<dbReference type="EMBL" id="CAHIKZ030002894">
    <property type="protein sequence ID" value="CAE1293518.1"/>
    <property type="molecule type" value="Genomic_DNA"/>
</dbReference>
<dbReference type="PANTHER" id="PTHR11426">
    <property type="entry name" value="HISTONE H3"/>
    <property type="match status" value="1"/>
</dbReference>
<protein>
    <submittedName>
        <fullName evidence="4">H3</fullName>
    </submittedName>
</protein>
<keyword evidence="2" id="KW-0472">Membrane</keyword>
<dbReference type="InterPro" id="IPR000164">
    <property type="entry name" value="Histone_H3/CENP-A"/>
</dbReference>
<dbReference type="Pfam" id="PF00125">
    <property type="entry name" value="Histone"/>
    <property type="match status" value="1"/>
</dbReference>
<name>A0A812D4N9_ACAPH</name>
<feature type="domain" description="Core Histone H2A/H2B/H3" evidence="3">
    <location>
        <begin position="57"/>
        <end position="92"/>
    </location>
</feature>
<feature type="transmembrane region" description="Helical" evidence="2">
    <location>
        <begin position="158"/>
        <end position="179"/>
    </location>
</feature>
<dbReference type="Proteomes" id="UP000597762">
    <property type="component" value="Unassembled WGS sequence"/>
</dbReference>
<sequence>MVYIYLHKASLLIKSQVSVPTIPLQWLVPSRPPVNLPEVKLLVSSWPPKLPVKALHRQESAAIGALQEASEAYLVGLFEDTNLCAIHAKRGRFCPTFSFCIHTPPKSLEGNKRHPPPTEHLFPFLLSPLFFPSIFFFFPPPRDQNDFLRIFFFSPLNAFSLLRYLFVIKYISFPLSFFLSEERIIL</sequence>